<dbReference type="STRING" id="1003.SAMN04488541_10469"/>
<sequence>MRKLFYALFFSILLLTSCQKNQTSQQTKETPSQTVSLKINDADILHQSVKALSAVIIEDIFVPPVSSRIYAYATLAAYEALRNEYPDYQSITAQLNGFEPMPAPEPSKQYAFVIASIRAFFTVGKGLIHSPQELEKYENQLYNQLKPQIASEEVFKNSIEFGNAVAEVFKKRITKDNYKETRGMERYTPLKGEQYWQPTAPAYMDAVEPFWNKILPFSLEKTDQFKPEQPYPFSLDKKSPFYKETIEVYEVGKNLTQEQKIIATFWDNNPFEMKYEGHLEYAVKKISPGGHWIQITSLVAQATQANLMQTAESYALVAVALADGFISCWDEKYRSNYVRPQTVIEKHIDDKWTPYIQTPPFPEYTSGHSVISHSAATVLTKLYGENFAFTDSTQTEYGLPPRSFKSFLEASGEASMSRLYGGIHFRKALEKGGEQGIKVGTWVMEKVKTKKTALAKKD</sequence>
<reference evidence="3 4" key="1">
    <citation type="submission" date="2016-10" db="EMBL/GenBank/DDBJ databases">
        <authorList>
            <person name="de Groot N.N."/>
        </authorList>
    </citation>
    <scope>NUCLEOTIDE SEQUENCE [LARGE SCALE GENOMIC DNA]</scope>
    <source>
        <strain>GEY</strain>
        <strain evidence="4">DSM 9560</strain>
    </source>
</reference>
<keyword evidence="4" id="KW-1185">Reference proteome</keyword>
<dbReference type="Gene3D" id="1.10.606.20">
    <property type="match status" value="1"/>
</dbReference>
<dbReference type="Pfam" id="PF01569">
    <property type="entry name" value="PAP2"/>
    <property type="match status" value="1"/>
</dbReference>
<dbReference type="PANTHER" id="PTHR34599">
    <property type="entry name" value="PEROXIDASE-RELATED"/>
    <property type="match status" value="1"/>
</dbReference>
<dbReference type="AlphaFoldDB" id="A0A1I2JCZ3"/>
<feature type="chain" id="PRO_5011675831" evidence="1">
    <location>
        <begin position="23"/>
        <end position="458"/>
    </location>
</feature>
<gene>
    <name evidence="3" type="ORF">SAMN04488541_10469</name>
</gene>
<dbReference type="CDD" id="cd03398">
    <property type="entry name" value="PAP2_haloperoxidase"/>
    <property type="match status" value="1"/>
</dbReference>
<dbReference type="InterPro" id="IPR000326">
    <property type="entry name" value="PAP2/HPO"/>
</dbReference>
<accession>A0A1I2JCZ3</accession>
<dbReference type="InterPro" id="IPR036938">
    <property type="entry name" value="PAP2/HPO_sf"/>
</dbReference>
<keyword evidence="1" id="KW-0732">Signal</keyword>
<dbReference type="InterPro" id="IPR052559">
    <property type="entry name" value="V-haloperoxidase"/>
</dbReference>
<proteinExistence type="predicted"/>
<dbReference type="EMBL" id="FONY01000046">
    <property type="protein sequence ID" value="SFF51713.1"/>
    <property type="molecule type" value="Genomic_DNA"/>
</dbReference>
<feature type="domain" description="Phosphatidic acid phosphatase type 2/haloperoxidase" evidence="2">
    <location>
        <begin position="315"/>
        <end position="447"/>
    </location>
</feature>
<dbReference type="PROSITE" id="PS51257">
    <property type="entry name" value="PROKAR_LIPOPROTEIN"/>
    <property type="match status" value="1"/>
</dbReference>
<dbReference type="Proteomes" id="UP000199513">
    <property type="component" value="Unassembled WGS sequence"/>
</dbReference>
<evidence type="ECO:0000259" key="2">
    <source>
        <dbReference type="Pfam" id="PF01569"/>
    </source>
</evidence>
<protein>
    <submittedName>
        <fullName evidence="3">PAP2 superfamily protein</fullName>
    </submittedName>
</protein>
<evidence type="ECO:0000313" key="4">
    <source>
        <dbReference type="Proteomes" id="UP000199513"/>
    </source>
</evidence>
<organism evidence="3 4">
    <name type="scientific">Thermoflexibacter ruber</name>
    <dbReference type="NCBI Taxonomy" id="1003"/>
    <lineage>
        <taxon>Bacteria</taxon>
        <taxon>Pseudomonadati</taxon>
        <taxon>Bacteroidota</taxon>
        <taxon>Cytophagia</taxon>
        <taxon>Cytophagales</taxon>
        <taxon>Thermoflexibacteraceae</taxon>
        <taxon>Thermoflexibacter</taxon>
    </lineage>
</organism>
<dbReference type="RefSeq" id="WP_091549078.1">
    <property type="nucleotide sequence ID" value="NZ_FONY01000046.1"/>
</dbReference>
<evidence type="ECO:0000256" key="1">
    <source>
        <dbReference type="SAM" id="SignalP"/>
    </source>
</evidence>
<dbReference type="PANTHER" id="PTHR34599:SF2">
    <property type="entry name" value="TRAF-TYPE DOMAIN-CONTAINING PROTEIN"/>
    <property type="match status" value="1"/>
</dbReference>
<evidence type="ECO:0000313" key="3">
    <source>
        <dbReference type="EMBL" id="SFF51713.1"/>
    </source>
</evidence>
<dbReference type="OrthoDB" id="7793240at2"/>
<dbReference type="SUPFAM" id="SSF48317">
    <property type="entry name" value="Acid phosphatase/Vanadium-dependent haloperoxidase"/>
    <property type="match status" value="1"/>
</dbReference>
<feature type="signal peptide" evidence="1">
    <location>
        <begin position="1"/>
        <end position="22"/>
    </location>
</feature>
<name>A0A1I2JCZ3_9BACT</name>